<protein>
    <submittedName>
        <fullName evidence="3">Copine C-terminal domain-containing protein</fullName>
    </submittedName>
</protein>
<organism evidence="2 3">
    <name type="scientific">Romanomermis culicivorax</name>
    <name type="common">Nematode worm</name>
    <dbReference type="NCBI Taxonomy" id="13658"/>
    <lineage>
        <taxon>Eukaryota</taxon>
        <taxon>Metazoa</taxon>
        <taxon>Ecdysozoa</taxon>
        <taxon>Nematoda</taxon>
        <taxon>Enoplea</taxon>
        <taxon>Dorylaimia</taxon>
        <taxon>Mermithida</taxon>
        <taxon>Mermithoidea</taxon>
        <taxon>Mermithidae</taxon>
        <taxon>Romanomermis</taxon>
    </lineage>
</organism>
<reference evidence="3" key="1">
    <citation type="submission" date="2022-11" db="UniProtKB">
        <authorList>
            <consortium name="WormBaseParasite"/>
        </authorList>
    </citation>
    <scope>IDENTIFICATION</scope>
</reference>
<evidence type="ECO:0000313" key="2">
    <source>
        <dbReference type="Proteomes" id="UP000887565"/>
    </source>
</evidence>
<dbReference type="InterPro" id="IPR045052">
    <property type="entry name" value="Copine"/>
</dbReference>
<proteinExistence type="predicted"/>
<dbReference type="WBParaSite" id="nRc.2.0.1.t36510-RA">
    <property type="protein sequence ID" value="nRc.2.0.1.t36510-RA"/>
    <property type="gene ID" value="nRc.2.0.1.g36510"/>
</dbReference>
<dbReference type="Pfam" id="PF07002">
    <property type="entry name" value="Copine"/>
    <property type="match status" value="1"/>
</dbReference>
<name>A0A915KDR1_ROMCU</name>
<keyword evidence="2" id="KW-1185">Reference proteome</keyword>
<dbReference type="Proteomes" id="UP000887565">
    <property type="component" value="Unplaced"/>
</dbReference>
<dbReference type="PANTHER" id="PTHR10857:SF106">
    <property type="entry name" value="C2 DOMAIN-CONTAINING PROTEIN"/>
    <property type="match status" value="1"/>
</dbReference>
<dbReference type="AlphaFoldDB" id="A0A915KDR1"/>
<feature type="domain" description="Copine C-terminal" evidence="1">
    <location>
        <begin position="1"/>
        <end position="99"/>
    </location>
</feature>
<dbReference type="GO" id="GO:0005886">
    <property type="term" value="C:plasma membrane"/>
    <property type="evidence" value="ECO:0007669"/>
    <property type="project" value="TreeGrafter"/>
</dbReference>
<evidence type="ECO:0000259" key="1">
    <source>
        <dbReference type="Pfam" id="PF07002"/>
    </source>
</evidence>
<evidence type="ECO:0000313" key="3">
    <source>
        <dbReference type="WBParaSite" id="nRc.2.0.1.t36510-RA"/>
    </source>
</evidence>
<accession>A0A915KDR1</accession>
<dbReference type="GO" id="GO:0005544">
    <property type="term" value="F:calcium-dependent phospholipid binding"/>
    <property type="evidence" value="ECO:0007669"/>
    <property type="project" value="InterPro"/>
</dbReference>
<sequence>MPQTKEAIVAAATLPMSIIIVGVGGADFSAMNELDGDVVRLSSNGRYADRDIVQFVPFIELTKTNQTTVEMQKASLAKEVLAEIPEQFLSYMKKHKITPGSWPSR</sequence>
<dbReference type="OMA" id="DFTAMEV"/>
<dbReference type="PANTHER" id="PTHR10857">
    <property type="entry name" value="COPINE"/>
    <property type="match status" value="1"/>
</dbReference>
<dbReference type="InterPro" id="IPR010734">
    <property type="entry name" value="Copine_C"/>
</dbReference>
<dbReference type="GO" id="GO:0071277">
    <property type="term" value="P:cellular response to calcium ion"/>
    <property type="evidence" value="ECO:0007669"/>
    <property type="project" value="TreeGrafter"/>
</dbReference>